<gene>
    <name evidence="5" type="primary">bamD</name>
    <name evidence="5" type="ORF">F0145_09810</name>
</gene>
<dbReference type="InterPro" id="IPR011990">
    <property type="entry name" value="TPR-like_helical_dom_sf"/>
</dbReference>
<dbReference type="RefSeq" id="WP_150088239.1">
    <property type="nucleotide sequence ID" value="NZ_VWSF01000006.1"/>
</dbReference>
<evidence type="ECO:0000259" key="4">
    <source>
        <dbReference type="Pfam" id="PF13525"/>
    </source>
</evidence>
<evidence type="ECO:0000313" key="5">
    <source>
        <dbReference type="EMBL" id="KAA5546635.1"/>
    </source>
</evidence>
<dbReference type="Proteomes" id="UP000323426">
    <property type="component" value="Unassembled WGS sequence"/>
</dbReference>
<dbReference type="PROSITE" id="PS51257">
    <property type="entry name" value="PROKAR_LIPOPROTEIN"/>
    <property type="match status" value="1"/>
</dbReference>
<reference evidence="5 6" key="1">
    <citation type="submission" date="2019-09" db="EMBL/GenBank/DDBJ databases">
        <title>Genome sequence and assembly of Adhaeribacter sp.</title>
        <authorList>
            <person name="Chhetri G."/>
        </authorList>
    </citation>
    <scope>NUCLEOTIDE SEQUENCE [LARGE SCALE GENOMIC DNA]</scope>
    <source>
        <strain evidence="5 6">DK36</strain>
    </source>
</reference>
<feature type="domain" description="Outer membrane lipoprotein BamD-like" evidence="4">
    <location>
        <begin position="32"/>
        <end position="224"/>
    </location>
</feature>
<keyword evidence="3" id="KW-0998">Cell outer membrane</keyword>
<comment type="caution">
    <text evidence="5">The sequence shown here is derived from an EMBL/GenBank/DDBJ whole genome shotgun (WGS) entry which is preliminary data.</text>
</comment>
<dbReference type="InterPro" id="IPR017689">
    <property type="entry name" value="BamD"/>
</dbReference>
<dbReference type="Gene3D" id="1.25.40.10">
    <property type="entry name" value="Tetratricopeptide repeat domain"/>
    <property type="match status" value="1"/>
</dbReference>
<name>A0A5M6DML5_9BACT</name>
<keyword evidence="6" id="KW-1185">Reference proteome</keyword>
<sequence>MNSLLKSILLFFAGIMLLSACGDYNKILKSNNVDQKYEAALKYFEKKDYYRAGVLLEEVRPLLAGRVEAEKAAFLYAYTQYYERLYATSSELFRNFFDTYGRSPFAEEGLFMHAKSLYYDSPDFNLDQTSTQTAIVAIQDFLNRYPESKYEEEATKMYDELAAKLERKAFENAKLYSQMRYYQAAVTAFSTFQREYPSSTFNEEAAYLKIVAQFNLAEESVPEKQRERYFDTVGFYQAFVDKYPNSKYLRSAEGLFDKSTKQLERLKAPTNTANVEQK</sequence>
<accession>A0A5M6DML5</accession>
<dbReference type="Pfam" id="PF13525">
    <property type="entry name" value="YfiO"/>
    <property type="match status" value="1"/>
</dbReference>
<keyword evidence="1" id="KW-0732">Signal</keyword>
<proteinExistence type="predicted"/>
<dbReference type="NCBIfam" id="TIGR03302">
    <property type="entry name" value="OM_YfiO"/>
    <property type="match status" value="1"/>
</dbReference>
<protein>
    <submittedName>
        <fullName evidence="5">Outer membrane protein assembly factor BamD</fullName>
    </submittedName>
</protein>
<evidence type="ECO:0000313" key="6">
    <source>
        <dbReference type="Proteomes" id="UP000323426"/>
    </source>
</evidence>
<evidence type="ECO:0000256" key="3">
    <source>
        <dbReference type="ARBA" id="ARBA00023237"/>
    </source>
</evidence>
<dbReference type="InterPro" id="IPR039565">
    <property type="entry name" value="BamD-like"/>
</dbReference>
<evidence type="ECO:0000256" key="1">
    <source>
        <dbReference type="ARBA" id="ARBA00022729"/>
    </source>
</evidence>
<evidence type="ECO:0000256" key="2">
    <source>
        <dbReference type="ARBA" id="ARBA00023136"/>
    </source>
</evidence>
<dbReference type="EMBL" id="VWSF01000006">
    <property type="protein sequence ID" value="KAA5546635.1"/>
    <property type="molecule type" value="Genomic_DNA"/>
</dbReference>
<organism evidence="5 6">
    <name type="scientific">Adhaeribacter rhizoryzae</name>
    <dbReference type="NCBI Taxonomy" id="2607907"/>
    <lineage>
        <taxon>Bacteria</taxon>
        <taxon>Pseudomonadati</taxon>
        <taxon>Bacteroidota</taxon>
        <taxon>Cytophagia</taxon>
        <taxon>Cytophagales</taxon>
        <taxon>Hymenobacteraceae</taxon>
        <taxon>Adhaeribacter</taxon>
    </lineage>
</organism>
<keyword evidence="2" id="KW-0472">Membrane</keyword>
<dbReference type="AlphaFoldDB" id="A0A5M6DML5"/>